<dbReference type="SUPFAM" id="SSF56219">
    <property type="entry name" value="DNase I-like"/>
    <property type="match status" value="1"/>
</dbReference>
<dbReference type="GO" id="GO:0003824">
    <property type="term" value="F:catalytic activity"/>
    <property type="evidence" value="ECO:0007669"/>
    <property type="project" value="InterPro"/>
</dbReference>
<dbReference type="Proteomes" id="UP000078542">
    <property type="component" value="Unassembled WGS sequence"/>
</dbReference>
<name>A0A151ILH0_9HYME</name>
<accession>A0A151ILH0</accession>
<protein>
    <recommendedName>
        <fullName evidence="2">Endonuclease/exonuclease/phosphatase domain-containing protein</fullName>
    </recommendedName>
</protein>
<evidence type="ECO:0000313" key="3">
    <source>
        <dbReference type="EMBL" id="KYN05597.1"/>
    </source>
</evidence>
<dbReference type="InterPro" id="IPR005135">
    <property type="entry name" value="Endo/exonuclease/phosphatase"/>
</dbReference>
<evidence type="ECO:0000256" key="1">
    <source>
        <dbReference type="SAM" id="Coils"/>
    </source>
</evidence>
<reference evidence="3 4" key="1">
    <citation type="submission" date="2016-03" db="EMBL/GenBank/DDBJ databases">
        <title>Cyphomyrmex costatus WGS genome.</title>
        <authorList>
            <person name="Nygaard S."/>
            <person name="Hu H."/>
            <person name="Boomsma J."/>
            <person name="Zhang G."/>
        </authorList>
    </citation>
    <scope>NUCLEOTIDE SEQUENCE [LARGE SCALE GENOMIC DNA]</scope>
    <source>
        <strain evidence="3">MS0001</strain>
        <tissue evidence="3">Whole body</tissue>
    </source>
</reference>
<evidence type="ECO:0000313" key="4">
    <source>
        <dbReference type="Proteomes" id="UP000078542"/>
    </source>
</evidence>
<evidence type="ECO:0000259" key="2">
    <source>
        <dbReference type="Pfam" id="PF03372"/>
    </source>
</evidence>
<keyword evidence="4" id="KW-1185">Reference proteome</keyword>
<organism evidence="3 4">
    <name type="scientific">Cyphomyrmex costatus</name>
    <dbReference type="NCBI Taxonomy" id="456900"/>
    <lineage>
        <taxon>Eukaryota</taxon>
        <taxon>Metazoa</taxon>
        <taxon>Ecdysozoa</taxon>
        <taxon>Arthropoda</taxon>
        <taxon>Hexapoda</taxon>
        <taxon>Insecta</taxon>
        <taxon>Pterygota</taxon>
        <taxon>Neoptera</taxon>
        <taxon>Endopterygota</taxon>
        <taxon>Hymenoptera</taxon>
        <taxon>Apocrita</taxon>
        <taxon>Aculeata</taxon>
        <taxon>Formicoidea</taxon>
        <taxon>Formicidae</taxon>
        <taxon>Myrmicinae</taxon>
        <taxon>Cyphomyrmex</taxon>
    </lineage>
</organism>
<dbReference type="Pfam" id="PF03372">
    <property type="entry name" value="Exo_endo_phos"/>
    <property type="match status" value="1"/>
</dbReference>
<gene>
    <name evidence="3" type="ORF">ALC62_03471</name>
</gene>
<dbReference type="Gene3D" id="3.60.10.10">
    <property type="entry name" value="Endonuclease/exonuclease/phosphatase"/>
    <property type="match status" value="1"/>
</dbReference>
<feature type="coiled-coil region" evidence="1">
    <location>
        <begin position="461"/>
        <end position="488"/>
    </location>
</feature>
<dbReference type="EMBL" id="KQ977119">
    <property type="protein sequence ID" value="KYN05597.1"/>
    <property type="molecule type" value="Genomic_DNA"/>
</dbReference>
<dbReference type="InterPro" id="IPR036691">
    <property type="entry name" value="Endo/exonu/phosph_ase_sf"/>
</dbReference>
<keyword evidence="1" id="KW-0175">Coiled coil</keyword>
<proteinExistence type="predicted"/>
<feature type="domain" description="Endonuclease/exonuclease/phosphatase" evidence="2">
    <location>
        <begin position="136"/>
        <end position="272"/>
    </location>
</feature>
<dbReference type="AlphaFoldDB" id="A0A151ILH0"/>
<sequence length="629" mass="75145">MYIYVYGNREREGVIIAKLGNYEEKRLVMVNKKNLADREGYKNIYINDDMTKGERVMQAKLRLKAKSERISGANVKVAYGRMWVNGKEWMWNEGSKSVVEKEFYRNTEIQMEGAKKSSCNKKVNEKRKLGKCKVLFWNIAGINSNNKIFLDWIKEHDVIIFIETWLESKNWDVFKKNLLKEWIWENVGANKKMIRGRAMGGIILGIRKGIAVEKIKLDKEWLIECRIRLGEKKWRIVGVYNKEGNRDRLQELDNITKEGDEEFILVGGDFNVRIGEGGEMGWEGEGRKEIERKSKDEVLNKEGEELLRSVEEKGWVIMNGNKQGDEEGEWTYEKGLNKSVIDYYYCITSMRTWDKVSKFKVIERVESDHNALVVEGEIEGVIEREEERVIQDWSEKGIKVYKERVEEMQWNIVNNSAEEWEDMRKKLGEAVSKNKRKESTMIMNTKPWWDRESWEGKKKLRKILREAKKRKEVEISKAREEYKKLCEQKLKEWRIKEEEVIKNVKTDVQAWRYVNKYRKKREGINREIKLEEWKKNVWTDENEEKRKYLWRCGMSVEKWECSVKNADKLKQRDVEVQRQENYNSMENSEYNYRYKDIKTLMLPKYLTEKENKKANEKCIIARARCGNLE</sequence>
<dbReference type="STRING" id="456900.A0A151ILH0"/>